<dbReference type="InterPro" id="IPR001789">
    <property type="entry name" value="Sig_transdc_resp-reg_receiver"/>
</dbReference>
<dbReference type="InterPro" id="IPR036890">
    <property type="entry name" value="HATPase_C_sf"/>
</dbReference>
<dbReference type="PROSITE" id="PS50110">
    <property type="entry name" value="RESPONSE_REGULATORY"/>
    <property type="match status" value="1"/>
</dbReference>
<keyword evidence="10" id="KW-0902">Two-component regulatory system</keyword>
<feature type="domain" description="Histidine kinase" evidence="15">
    <location>
        <begin position="322"/>
        <end position="592"/>
    </location>
</feature>
<feature type="transmembrane region" description="Helical" evidence="14">
    <location>
        <begin position="269"/>
        <end position="289"/>
    </location>
</feature>
<feature type="modified residue" description="4-aspartylphosphate" evidence="12">
    <location>
        <position position="662"/>
    </location>
</feature>
<sequence>MKSTKQSITFKVLTGYILLSAIAVLTVWFVYNKIINLSEANTIGNENNKRLLLVSEAVTNLYVAEGISRNIIQNERSEDLSKFNAQLDTISFIVDSLKHTYSNDEIIPELDSINELLNLKKQNLIDLLALRKQNSTNNYYDRVLTELEKTNYLFEDDNYNERLKEYKPYIRKVLVKYLEYAKEDNANTLTQQSADSLINSMKTVLTRLETEERLYQQNVINKENALLENDRNLSAQLRNLRAEIEQEEVQKSVSQVAKSRAIIEDTSNLIIVLGIACMLIILLFVVLVLKDTNRSQRYRTELEKAKLYAETLLKQREQFTATITHDLRTPLNTISGYSDLLTKTELTEKQAHYLDQLKKSSVYILHLVNDLLDFSKLEAGKMAIEKLPFNPKNVIYESINGVIPSEDNKELELKITIAEDLDQNFLSDPFRIQQILTNLIGNAYKFTSQGFLKIEASLENLPIKNKLPQNTSKNSPTTKEYANINTKHTTFKSGSSSKIPQVKPQDVKPFGGANKTLKISIEDSGIGITPKQQKIIFDEFSQAKSSIEKQYGGSGLGLAITKRLVLLLNGKIYLESEVEKGSKFTVEIPIENAKQTFSTQTKHFHLKNGKNKTILIVEDEPAQLALTTEILKQNQLSFETATNGKEALKKLKKQRFDLILSDIQMPEMNGFQFIRKLKANPKTNKIPVIALSGRKEINQEIYTEKGFETNLIKPFHTNELLQVIAEILKLTIEEQNPTTSTANATTQIYSVEDLKIFTGEDETALNLIITTFIENTTTNVADLQKAVNEENNPQIAFLAHKMLPMLRQLKANNVVKYLADLEQQNELNLSSNEVRKRTQQALKNIEVLLQKLKQDFKV</sequence>
<evidence type="ECO:0000256" key="10">
    <source>
        <dbReference type="ARBA" id="ARBA00023012"/>
    </source>
</evidence>
<dbReference type="CDD" id="cd00082">
    <property type="entry name" value="HisKA"/>
    <property type="match status" value="1"/>
</dbReference>
<dbReference type="InterPro" id="IPR036097">
    <property type="entry name" value="HisK_dim/P_sf"/>
</dbReference>
<dbReference type="Gene3D" id="3.30.565.10">
    <property type="entry name" value="Histidine kinase-like ATPase, C-terminal domain"/>
    <property type="match status" value="1"/>
</dbReference>
<keyword evidence="6 14" id="KW-0812">Transmembrane</keyword>
<comment type="caution">
    <text evidence="18">The sequence shown here is derived from an EMBL/GenBank/DDBJ whole genome shotgun (WGS) entry which is preliminary data.</text>
</comment>
<protein>
    <recommendedName>
        <fullName evidence="3">histidine kinase</fullName>
        <ecNumber evidence="3">2.7.13.3</ecNumber>
    </recommendedName>
</protein>
<keyword evidence="4" id="KW-1003">Cell membrane</keyword>
<evidence type="ECO:0000256" key="12">
    <source>
        <dbReference type="PROSITE-ProRule" id="PRU00169"/>
    </source>
</evidence>
<organism evidence="18 19">
    <name type="scientific">Mesonia maritima</name>
    <dbReference type="NCBI Taxonomy" id="1793873"/>
    <lineage>
        <taxon>Bacteria</taxon>
        <taxon>Pseudomonadati</taxon>
        <taxon>Bacteroidota</taxon>
        <taxon>Flavobacteriia</taxon>
        <taxon>Flavobacteriales</taxon>
        <taxon>Flavobacteriaceae</taxon>
        <taxon>Mesonia</taxon>
    </lineage>
</organism>
<dbReference type="SMART" id="SM00448">
    <property type="entry name" value="REC"/>
    <property type="match status" value="1"/>
</dbReference>
<dbReference type="Gene3D" id="1.10.287.130">
    <property type="match status" value="1"/>
</dbReference>
<dbReference type="PANTHER" id="PTHR45339:SF1">
    <property type="entry name" value="HYBRID SIGNAL TRANSDUCTION HISTIDINE KINASE J"/>
    <property type="match status" value="1"/>
</dbReference>
<gene>
    <name evidence="18" type="ORF">GGR31_000147</name>
</gene>
<evidence type="ECO:0000256" key="6">
    <source>
        <dbReference type="ARBA" id="ARBA00022692"/>
    </source>
</evidence>
<evidence type="ECO:0000256" key="5">
    <source>
        <dbReference type="ARBA" id="ARBA00022553"/>
    </source>
</evidence>
<dbReference type="SUPFAM" id="SSF55874">
    <property type="entry name" value="ATPase domain of HSP90 chaperone/DNA topoisomerase II/histidine kinase"/>
    <property type="match status" value="1"/>
</dbReference>
<keyword evidence="19" id="KW-1185">Reference proteome</keyword>
<dbReference type="Pfam" id="PF02518">
    <property type="entry name" value="HATPase_c"/>
    <property type="match status" value="1"/>
</dbReference>
<dbReference type="Gene3D" id="3.40.50.2300">
    <property type="match status" value="1"/>
</dbReference>
<dbReference type="InterPro" id="IPR003661">
    <property type="entry name" value="HisK_dim/P_dom"/>
</dbReference>
<evidence type="ECO:0000256" key="9">
    <source>
        <dbReference type="ARBA" id="ARBA00022989"/>
    </source>
</evidence>
<keyword evidence="7" id="KW-0547">Nucleotide-binding</keyword>
<accession>A0ABU1K1N1</accession>
<dbReference type="SMART" id="SM00387">
    <property type="entry name" value="HATPase_c"/>
    <property type="match status" value="1"/>
</dbReference>
<keyword evidence="11 14" id="KW-0472">Membrane</keyword>
<feature type="transmembrane region" description="Helical" evidence="14">
    <location>
        <begin position="12"/>
        <end position="31"/>
    </location>
</feature>
<feature type="domain" description="Response regulatory" evidence="16">
    <location>
        <begin position="613"/>
        <end position="728"/>
    </location>
</feature>
<evidence type="ECO:0000256" key="2">
    <source>
        <dbReference type="ARBA" id="ARBA00004651"/>
    </source>
</evidence>
<keyword evidence="13" id="KW-0175">Coiled coil</keyword>
<keyword evidence="5 12" id="KW-0597">Phosphoprotein</keyword>
<dbReference type="EC" id="2.7.13.3" evidence="3"/>
<name>A0ABU1K1N1_9FLAO</name>
<evidence type="ECO:0000259" key="17">
    <source>
        <dbReference type="PROSITE" id="PS50168"/>
    </source>
</evidence>
<evidence type="ECO:0000256" key="1">
    <source>
        <dbReference type="ARBA" id="ARBA00000085"/>
    </source>
</evidence>
<dbReference type="SUPFAM" id="SSF47226">
    <property type="entry name" value="Histidine-containing phosphotransfer domain, HPT domain"/>
    <property type="match status" value="1"/>
</dbReference>
<dbReference type="EMBL" id="JAVDQA010000001">
    <property type="protein sequence ID" value="MDR6299531.1"/>
    <property type="molecule type" value="Genomic_DNA"/>
</dbReference>
<dbReference type="InterPro" id="IPR011006">
    <property type="entry name" value="CheY-like_superfamily"/>
</dbReference>
<dbReference type="InterPro" id="IPR004358">
    <property type="entry name" value="Sig_transdc_His_kin-like_C"/>
</dbReference>
<dbReference type="SMART" id="SM00388">
    <property type="entry name" value="HisKA"/>
    <property type="match status" value="1"/>
</dbReference>
<evidence type="ECO:0000259" key="15">
    <source>
        <dbReference type="PROSITE" id="PS50109"/>
    </source>
</evidence>
<keyword evidence="9 14" id="KW-1133">Transmembrane helix</keyword>
<dbReference type="RefSeq" id="WP_309726302.1">
    <property type="nucleotide sequence ID" value="NZ_JAVDQA010000001.1"/>
</dbReference>
<dbReference type="SUPFAM" id="SSF52172">
    <property type="entry name" value="CheY-like"/>
    <property type="match status" value="1"/>
</dbReference>
<feature type="coiled-coil region" evidence="13">
    <location>
        <begin position="223"/>
        <end position="250"/>
    </location>
</feature>
<evidence type="ECO:0000256" key="13">
    <source>
        <dbReference type="SAM" id="Coils"/>
    </source>
</evidence>
<evidence type="ECO:0000256" key="3">
    <source>
        <dbReference type="ARBA" id="ARBA00012438"/>
    </source>
</evidence>
<keyword evidence="8" id="KW-0067">ATP-binding</keyword>
<evidence type="ECO:0000256" key="4">
    <source>
        <dbReference type="ARBA" id="ARBA00022475"/>
    </source>
</evidence>
<dbReference type="Pfam" id="PF00072">
    <property type="entry name" value="Response_reg"/>
    <property type="match status" value="1"/>
</dbReference>
<evidence type="ECO:0000256" key="8">
    <source>
        <dbReference type="ARBA" id="ARBA00022840"/>
    </source>
</evidence>
<dbReference type="InterPro" id="IPR036641">
    <property type="entry name" value="HPT_dom_sf"/>
</dbReference>
<comment type="subcellular location">
    <subcellularLocation>
        <location evidence="2">Cell membrane</location>
        <topology evidence="2">Multi-pass membrane protein</topology>
    </subcellularLocation>
</comment>
<evidence type="ECO:0000313" key="19">
    <source>
        <dbReference type="Proteomes" id="UP001257659"/>
    </source>
</evidence>
<feature type="domain" description="DED" evidence="17">
    <location>
        <begin position="775"/>
        <end position="853"/>
    </location>
</feature>
<dbReference type="PRINTS" id="PR00344">
    <property type="entry name" value="BCTRLSENSOR"/>
</dbReference>
<dbReference type="PROSITE" id="PS50109">
    <property type="entry name" value="HIS_KIN"/>
    <property type="match status" value="1"/>
</dbReference>
<dbReference type="Proteomes" id="UP001257659">
    <property type="component" value="Unassembled WGS sequence"/>
</dbReference>
<evidence type="ECO:0000259" key="16">
    <source>
        <dbReference type="PROSITE" id="PS50110"/>
    </source>
</evidence>
<comment type="catalytic activity">
    <reaction evidence="1">
        <text>ATP + protein L-histidine = ADP + protein N-phospho-L-histidine.</text>
        <dbReference type="EC" id="2.7.13.3"/>
    </reaction>
</comment>
<evidence type="ECO:0000313" key="18">
    <source>
        <dbReference type="EMBL" id="MDR6299531.1"/>
    </source>
</evidence>
<reference evidence="18 19" key="1">
    <citation type="submission" date="2023-07" db="EMBL/GenBank/DDBJ databases">
        <title>Genomic Encyclopedia of Type Strains, Phase IV (KMG-IV): sequencing the most valuable type-strain genomes for metagenomic binning, comparative biology and taxonomic classification.</title>
        <authorList>
            <person name="Goeker M."/>
        </authorList>
    </citation>
    <scope>NUCLEOTIDE SEQUENCE [LARGE SCALE GENOMIC DNA]</scope>
    <source>
        <strain evidence="18 19">DSM 102814</strain>
    </source>
</reference>
<dbReference type="PANTHER" id="PTHR45339">
    <property type="entry name" value="HYBRID SIGNAL TRANSDUCTION HISTIDINE KINASE J"/>
    <property type="match status" value="1"/>
</dbReference>
<dbReference type="Pfam" id="PF00512">
    <property type="entry name" value="HisKA"/>
    <property type="match status" value="1"/>
</dbReference>
<evidence type="ECO:0000256" key="14">
    <source>
        <dbReference type="SAM" id="Phobius"/>
    </source>
</evidence>
<dbReference type="SUPFAM" id="SSF47384">
    <property type="entry name" value="Homodimeric domain of signal transducing histidine kinase"/>
    <property type="match status" value="1"/>
</dbReference>
<dbReference type="InterPro" id="IPR003594">
    <property type="entry name" value="HATPase_dom"/>
</dbReference>
<evidence type="ECO:0000256" key="11">
    <source>
        <dbReference type="ARBA" id="ARBA00023136"/>
    </source>
</evidence>
<dbReference type="InterPro" id="IPR005467">
    <property type="entry name" value="His_kinase_dom"/>
</dbReference>
<proteinExistence type="predicted"/>
<dbReference type="PROSITE" id="PS50168">
    <property type="entry name" value="DED"/>
    <property type="match status" value="1"/>
</dbReference>
<dbReference type="Gene3D" id="1.20.120.160">
    <property type="entry name" value="HPT domain"/>
    <property type="match status" value="1"/>
</dbReference>
<dbReference type="InterPro" id="IPR001875">
    <property type="entry name" value="DED_dom"/>
</dbReference>
<evidence type="ECO:0000256" key="7">
    <source>
        <dbReference type="ARBA" id="ARBA00022741"/>
    </source>
</evidence>